<dbReference type="EMBL" id="AMZH03000023">
    <property type="protein sequence ID" value="RRT86036.1"/>
    <property type="molecule type" value="Genomic_DNA"/>
</dbReference>
<keyword evidence="1" id="KW-0812">Transmembrane</keyword>
<evidence type="ECO:0000313" key="2">
    <source>
        <dbReference type="EMBL" id="RRT86036.1"/>
    </source>
</evidence>
<comment type="caution">
    <text evidence="2">The sequence shown here is derived from an EMBL/GenBank/DDBJ whole genome shotgun (WGS) entry which is preliminary data.</text>
</comment>
<keyword evidence="1" id="KW-1133">Transmembrane helix</keyword>
<keyword evidence="1" id="KW-0472">Membrane</keyword>
<name>A0A427BCC6_ENSVE</name>
<evidence type="ECO:0000256" key="1">
    <source>
        <dbReference type="SAM" id="Phobius"/>
    </source>
</evidence>
<feature type="transmembrane region" description="Helical" evidence="1">
    <location>
        <begin position="137"/>
        <end position="158"/>
    </location>
</feature>
<proteinExistence type="predicted"/>
<organism evidence="2 3">
    <name type="scientific">Ensete ventricosum</name>
    <name type="common">Abyssinian banana</name>
    <name type="synonym">Musa ensete</name>
    <dbReference type="NCBI Taxonomy" id="4639"/>
    <lineage>
        <taxon>Eukaryota</taxon>
        <taxon>Viridiplantae</taxon>
        <taxon>Streptophyta</taxon>
        <taxon>Embryophyta</taxon>
        <taxon>Tracheophyta</taxon>
        <taxon>Spermatophyta</taxon>
        <taxon>Magnoliopsida</taxon>
        <taxon>Liliopsida</taxon>
        <taxon>Zingiberales</taxon>
        <taxon>Musaceae</taxon>
        <taxon>Ensete</taxon>
    </lineage>
</organism>
<sequence>MIWLNRYIPVNTSVPCVGTPIHTSVPESKKKKKKKRKGQYKNFSHHMILHDDAQSELSVDASKVSRLYAILTKHLNYVDSEQGLPFHTVPTFQAQIGTVCLGEKPVRCSFSPRSLKILPTRRREACKRWIKIGKQCWISRFSLFFTLFFSFFFSLFFFSLG</sequence>
<gene>
    <name evidence="2" type="ORF">B296_00002050</name>
</gene>
<reference evidence="2 3" key="1">
    <citation type="journal article" date="2014" name="Agronomy (Basel)">
        <title>A Draft Genome Sequence for Ensete ventricosum, the Drought-Tolerant Tree Against Hunger.</title>
        <authorList>
            <person name="Harrison J."/>
            <person name="Moore K.A."/>
            <person name="Paszkiewicz K."/>
            <person name="Jones T."/>
            <person name="Grant M."/>
            <person name="Ambacheew D."/>
            <person name="Muzemil S."/>
            <person name="Studholme D.J."/>
        </authorList>
    </citation>
    <scope>NUCLEOTIDE SEQUENCE [LARGE SCALE GENOMIC DNA]</scope>
</reference>
<protein>
    <submittedName>
        <fullName evidence="2">Uncharacterized protein</fullName>
    </submittedName>
</protein>
<accession>A0A427BCC6</accession>
<evidence type="ECO:0000313" key="3">
    <source>
        <dbReference type="Proteomes" id="UP000287651"/>
    </source>
</evidence>
<dbReference type="Proteomes" id="UP000287651">
    <property type="component" value="Unassembled WGS sequence"/>
</dbReference>
<dbReference type="AlphaFoldDB" id="A0A427BCC6"/>